<reference evidence="2 3" key="1">
    <citation type="submission" date="2024-01" db="EMBL/GenBank/DDBJ databases">
        <title>The genomes of 5 underutilized Papilionoideae crops provide insights into root nodulation and disease resistance.</title>
        <authorList>
            <person name="Yuan L."/>
        </authorList>
    </citation>
    <scope>NUCLEOTIDE SEQUENCE [LARGE SCALE GENOMIC DNA]</scope>
    <source>
        <strain evidence="2">LY-2023</strain>
        <tissue evidence="2">Leaf</tissue>
    </source>
</reference>
<dbReference type="Gene3D" id="3.30.200.20">
    <property type="entry name" value="Phosphorylase Kinase, domain 1"/>
    <property type="match status" value="1"/>
</dbReference>
<name>A0AAN9FWK9_CLITE</name>
<dbReference type="EMBL" id="JAYKXN010000006">
    <property type="protein sequence ID" value="KAK7280590.1"/>
    <property type="molecule type" value="Genomic_DNA"/>
</dbReference>
<dbReference type="GO" id="GO:0005524">
    <property type="term" value="F:ATP binding"/>
    <property type="evidence" value="ECO:0007669"/>
    <property type="project" value="InterPro"/>
</dbReference>
<comment type="caution">
    <text evidence="2">The sequence shown here is derived from an EMBL/GenBank/DDBJ whole genome shotgun (WGS) entry which is preliminary data.</text>
</comment>
<protein>
    <recommendedName>
        <fullName evidence="1">Protein kinase domain-containing protein</fullName>
    </recommendedName>
</protein>
<dbReference type="Proteomes" id="UP001359559">
    <property type="component" value="Unassembled WGS sequence"/>
</dbReference>
<dbReference type="AlphaFoldDB" id="A0AAN9FWK9"/>
<dbReference type="PROSITE" id="PS50011">
    <property type="entry name" value="PROTEIN_KINASE_DOM"/>
    <property type="match status" value="1"/>
</dbReference>
<sequence length="158" mass="18044">MELSPHCIQIPSSEADVWELDTNQLKYENKVGSGSFGDLYKDTYYGQDVAIKIRKPERISTNMLREFAHEVYIMSLIIDDEDVNTIFNTIASYEIYDAIHVQEKKKVDVIGLNKRCLSKRVSLVLLDSSFKRPSTNMDLIVAVRLFGSSYGFVLSHVN</sequence>
<gene>
    <name evidence="2" type="ORF">RJT34_25654</name>
</gene>
<keyword evidence="3" id="KW-1185">Reference proteome</keyword>
<dbReference type="InterPro" id="IPR000719">
    <property type="entry name" value="Prot_kinase_dom"/>
</dbReference>
<dbReference type="InterPro" id="IPR011009">
    <property type="entry name" value="Kinase-like_dom_sf"/>
</dbReference>
<evidence type="ECO:0000313" key="3">
    <source>
        <dbReference type="Proteomes" id="UP001359559"/>
    </source>
</evidence>
<dbReference type="GO" id="GO:0004672">
    <property type="term" value="F:protein kinase activity"/>
    <property type="evidence" value="ECO:0007669"/>
    <property type="project" value="InterPro"/>
</dbReference>
<accession>A0AAN9FWK9</accession>
<evidence type="ECO:0000259" key="1">
    <source>
        <dbReference type="PROSITE" id="PS50011"/>
    </source>
</evidence>
<proteinExistence type="predicted"/>
<evidence type="ECO:0000313" key="2">
    <source>
        <dbReference type="EMBL" id="KAK7280590.1"/>
    </source>
</evidence>
<organism evidence="2 3">
    <name type="scientific">Clitoria ternatea</name>
    <name type="common">Butterfly pea</name>
    <dbReference type="NCBI Taxonomy" id="43366"/>
    <lineage>
        <taxon>Eukaryota</taxon>
        <taxon>Viridiplantae</taxon>
        <taxon>Streptophyta</taxon>
        <taxon>Embryophyta</taxon>
        <taxon>Tracheophyta</taxon>
        <taxon>Spermatophyta</taxon>
        <taxon>Magnoliopsida</taxon>
        <taxon>eudicotyledons</taxon>
        <taxon>Gunneridae</taxon>
        <taxon>Pentapetalae</taxon>
        <taxon>rosids</taxon>
        <taxon>fabids</taxon>
        <taxon>Fabales</taxon>
        <taxon>Fabaceae</taxon>
        <taxon>Papilionoideae</taxon>
        <taxon>50 kb inversion clade</taxon>
        <taxon>NPAAA clade</taxon>
        <taxon>indigoferoid/millettioid clade</taxon>
        <taxon>Phaseoleae</taxon>
        <taxon>Clitoria</taxon>
    </lineage>
</organism>
<dbReference type="SUPFAM" id="SSF56112">
    <property type="entry name" value="Protein kinase-like (PK-like)"/>
    <property type="match status" value="1"/>
</dbReference>
<feature type="domain" description="Protein kinase" evidence="1">
    <location>
        <begin position="25"/>
        <end position="158"/>
    </location>
</feature>